<proteinExistence type="predicted"/>
<dbReference type="Proteomes" id="UP001066276">
    <property type="component" value="Chromosome 3_1"/>
</dbReference>
<evidence type="ECO:0000313" key="1">
    <source>
        <dbReference type="EMBL" id="KAJ1186182.1"/>
    </source>
</evidence>
<comment type="caution">
    <text evidence="1">The sequence shown here is derived from an EMBL/GenBank/DDBJ whole genome shotgun (WGS) entry which is preliminary data.</text>
</comment>
<reference evidence="1" key="1">
    <citation type="journal article" date="2022" name="bioRxiv">
        <title>Sequencing and chromosome-scale assembly of the giantPleurodeles waltlgenome.</title>
        <authorList>
            <person name="Brown T."/>
            <person name="Elewa A."/>
            <person name="Iarovenko S."/>
            <person name="Subramanian E."/>
            <person name="Araus A.J."/>
            <person name="Petzold A."/>
            <person name="Susuki M."/>
            <person name="Suzuki K.-i.T."/>
            <person name="Hayashi T."/>
            <person name="Toyoda A."/>
            <person name="Oliveira C."/>
            <person name="Osipova E."/>
            <person name="Leigh N.D."/>
            <person name="Simon A."/>
            <person name="Yun M.H."/>
        </authorList>
    </citation>
    <scope>NUCLEOTIDE SEQUENCE</scope>
    <source>
        <strain evidence="1">20211129_DDA</strain>
        <tissue evidence="1">Liver</tissue>
    </source>
</reference>
<keyword evidence="2" id="KW-1185">Reference proteome</keyword>
<dbReference type="AlphaFoldDB" id="A0AAV7UET0"/>
<protein>
    <submittedName>
        <fullName evidence="1">Uncharacterized protein</fullName>
    </submittedName>
</protein>
<dbReference type="EMBL" id="JANPWB010000005">
    <property type="protein sequence ID" value="KAJ1186182.1"/>
    <property type="molecule type" value="Genomic_DNA"/>
</dbReference>
<organism evidence="1 2">
    <name type="scientific">Pleurodeles waltl</name>
    <name type="common">Iberian ribbed newt</name>
    <dbReference type="NCBI Taxonomy" id="8319"/>
    <lineage>
        <taxon>Eukaryota</taxon>
        <taxon>Metazoa</taxon>
        <taxon>Chordata</taxon>
        <taxon>Craniata</taxon>
        <taxon>Vertebrata</taxon>
        <taxon>Euteleostomi</taxon>
        <taxon>Amphibia</taxon>
        <taxon>Batrachia</taxon>
        <taxon>Caudata</taxon>
        <taxon>Salamandroidea</taxon>
        <taxon>Salamandridae</taxon>
        <taxon>Pleurodelinae</taxon>
        <taxon>Pleurodeles</taxon>
    </lineage>
</organism>
<name>A0AAV7UET0_PLEWA</name>
<accession>A0AAV7UET0</accession>
<gene>
    <name evidence="1" type="ORF">NDU88_002965</name>
</gene>
<sequence>MALGGGWCGVVGPMCWARSAQENTLSVIGYLDLGGGRIERSPVLRPGVVDGLGNETHELLMDWGWPQEHGGASLRDNR</sequence>
<evidence type="ECO:0000313" key="2">
    <source>
        <dbReference type="Proteomes" id="UP001066276"/>
    </source>
</evidence>